<dbReference type="InterPro" id="IPR005019">
    <property type="entry name" value="Adenine_glyco"/>
</dbReference>
<proteinExistence type="predicted"/>
<dbReference type="PANTHER" id="PTHR30037">
    <property type="entry name" value="DNA-3-METHYLADENINE GLYCOSYLASE 1"/>
    <property type="match status" value="1"/>
</dbReference>
<dbReference type="InterPro" id="IPR052891">
    <property type="entry name" value="DNA-3mA_glycosylase"/>
</dbReference>
<evidence type="ECO:0000313" key="1">
    <source>
        <dbReference type="EMBL" id="BDR61116.1"/>
    </source>
</evidence>
<keyword evidence="2" id="KW-1185">Reference proteome</keyword>
<dbReference type="Proteomes" id="UP001321741">
    <property type="component" value="Chromosome"/>
</dbReference>
<organism evidence="1 2">
    <name type="scientific">Lactobacillus xylocopicola</name>
    <dbReference type="NCBI Taxonomy" id="2976676"/>
    <lineage>
        <taxon>Bacteria</taxon>
        <taxon>Bacillati</taxon>
        <taxon>Bacillota</taxon>
        <taxon>Bacilli</taxon>
        <taxon>Lactobacillales</taxon>
        <taxon>Lactobacillaceae</taxon>
        <taxon>Lactobacillus</taxon>
    </lineage>
</organism>
<dbReference type="Gene3D" id="1.10.340.30">
    <property type="entry name" value="Hypothetical protein, domain 2"/>
    <property type="match status" value="1"/>
</dbReference>
<dbReference type="InterPro" id="IPR011257">
    <property type="entry name" value="DNA_glycosylase"/>
</dbReference>
<evidence type="ECO:0000313" key="2">
    <source>
        <dbReference type="Proteomes" id="UP001321741"/>
    </source>
</evidence>
<reference evidence="1 2" key="1">
    <citation type="journal article" date="2023" name="Microbiol. Spectr.">
        <title>Symbiosis of Carpenter Bees with Uncharacterized Lactic Acid Bacteria Showing NAD Auxotrophy.</title>
        <authorList>
            <person name="Kawasaki S."/>
            <person name="Ozawa K."/>
            <person name="Mori T."/>
            <person name="Yamamoto A."/>
            <person name="Ito M."/>
            <person name="Ohkuma M."/>
            <person name="Sakamoto M."/>
            <person name="Matsutani M."/>
        </authorList>
    </citation>
    <scope>NUCLEOTIDE SEQUENCE [LARGE SCALE GENOMIC DNA]</scope>
    <source>
        <strain evidence="1 2">Kim32-2</strain>
    </source>
</reference>
<dbReference type="EMBL" id="AP026803">
    <property type="protein sequence ID" value="BDR61116.1"/>
    <property type="molecule type" value="Genomic_DNA"/>
</dbReference>
<name>A0ABN6SP45_9LACO</name>
<protein>
    <submittedName>
        <fullName evidence="1">3-methyladenine DNA glycosylase</fullName>
    </submittedName>
</protein>
<dbReference type="Pfam" id="PF03352">
    <property type="entry name" value="Adenine_glyco"/>
    <property type="match status" value="1"/>
</dbReference>
<dbReference type="SUPFAM" id="SSF48150">
    <property type="entry name" value="DNA-glycosylase"/>
    <property type="match status" value="1"/>
</dbReference>
<sequence length="190" mass="21601">MTLSTRCSWSKPNDPLVEAYHDHEWGKLNLNEQYLYEMLVLESFQSGLSWTTILHKRENLRTAFRQFKPAGVAQMADPDVNRLMQDASIIRNRRKIVAAIQNARAILTIAAKHGSFASYLQDFIKKPIINHPQTATEVATTSPIAQKLAKQMKQDGFTFVGPVVIYSFLEAIGLINDHLESCSFKYTNKE</sequence>
<dbReference type="PANTHER" id="PTHR30037:SF4">
    <property type="entry name" value="DNA-3-METHYLADENINE GLYCOSYLASE I"/>
    <property type="match status" value="1"/>
</dbReference>
<gene>
    <name evidence="1" type="ORF">KIM322_13770</name>
</gene>
<accession>A0ABN6SP45</accession>
<dbReference type="RefSeq" id="WP_317637346.1">
    <property type="nucleotide sequence ID" value="NZ_AP026803.1"/>
</dbReference>